<dbReference type="InterPro" id="IPR013780">
    <property type="entry name" value="Glyco_hydro_b"/>
</dbReference>
<evidence type="ECO:0000256" key="3">
    <source>
        <dbReference type="ARBA" id="ARBA00022729"/>
    </source>
</evidence>
<dbReference type="Proteomes" id="UP000231451">
    <property type="component" value="Unassembled WGS sequence"/>
</dbReference>
<dbReference type="PANTHER" id="PTHR40088">
    <property type="entry name" value="PECTATE LYASE (EUROFUNG)"/>
    <property type="match status" value="1"/>
</dbReference>
<proteinExistence type="predicted"/>
<dbReference type="SUPFAM" id="SSF51126">
    <property type="entry name" value="Pectin lyase-like"/>
    <property type="match status" value="1"/>
</dbReference>
<gene>
    <name evidence="7" type="ORF">CSQ87_03755</name>
</gene>
<dbReference type="RefSeq" id="WP_100512552.1">
    <property type="nucleotide sequence ID" value="NZ_PEBK01000003.1"/>
</dbReference>
<dbReference type="Gene3D" id="2.60.40.1180">
    <property type="entry name" value="Golgi alpha-mannosidase II"/>
    <property type="match status" value="1"/>
</dbReference>
<dbReference type="OrthoDB" id="9765222at2"/>
<dbReference type="InterPro" id="IPR039448">
    <property type="entry name" value="Beta_helix"/>
</dbReference>
<dbReference type="Gene3D" id="2.160.20.10">
    <property type="entry name" value="Single-stranded right-handed beta-helix, Pectin lyase-like"/>
    <property type="match status" value="1"/>
</dbReference>
<evidence type="ECO:0000313" key="8">
    <source>
        <dbReference type="Proteomes" id="UP000231451"/>
    </source>
</evidence>
<evidence type="ECO:0000313" key="7">
    <source>
        <dbReference type="EMBL" id="PJM75548.1"/>
    </source>
</evidence>
<comment type="caution">
    <text evidence="7">The sequence shown here is derived from an EMBL/GenBank/DDBJ whole genome shotgun (WGS) entry which is preliminary data.</text>
</comment>
<dbReference type="EMBL" id="PEBK01000003">
    <property type="protein sequence ID" value="PJM75548.1"/>
    <property type="molecule type" value="Genomic_DNA"/>
</dbReference>
<dbReference type="AlphaFoldDB" id="A0A2M9HFF6"/>
<dbReference type="InterPro" id="IPR049169">
    <property type="entry name" value="Glyco_hydro_120_ins"/>
</dbReference>
<evidence type="ECO:0000259" key="6">
    <source>
        <dbReference type="Pfam" id="PF21258"/>
    </source>
</evidence>
<accession>A0A2M9HFF6</accession>
<feature type="domain" description="Right handed beta helix" evidence="5">
    <location>
        <begin position="261"/>
        <end position="428"/>
    </location>
</feature>
<feature type="region of interest" description="Disordered" evidence="4">
    <location>
        <begin position="630"/>
        <end position="655"/>
    </location>
</feature>
<keyword evidence="8" id="KW-1185">Reference proteome</keyword>
<evidence type="ECO:0000256" key="1">
    <source>
        <dbReference type="ARBA" id="ARBA00004613"/>
    </source>
</evidence>
<feature type="domain" description="Glycoside hydrolase 120 insertion" evidence="6">
    <location>
        <begin position="89"/>
        <end position="210"/>
    </location>
</feature>
<keyword evidence="3" id="KW-0732">Signal</keyword>
<dbReference type="Pfam" id="PF21258">
    <property type="entry name" value="Glyco_hydro_120_ins"/>
    <property type="match status" value="1"/>
</dbReference>
<dbReference type="InterPro" id="IPR052052">
    <property type="entry name" value="Polysaccharide_Lyase_9"/>
</dbReference>
<organism evidence="7 8">
    <name type="scientific">Bifidobacterium simiarum</name>
    <dbReference type="NCBI Taxonomy" id="2045441"/>
    <lineage>
        <taxon>Bacteria</taxon>
        <taxon>Bacillati</taxon>
        <taxon>Actinomycetota</taxon>
        <taxon>Actinomycetes</taxon>
        <taxon>Bifidobacteriales</taxon>
        <taxon>Bifidobacteriaceae</taxon>
        <taxon>Bifidobacterium</taxon>
    </lineage>
</organism>
<dbReference type="GO" id="GO:0016837">
    <property type="term" value="F:carbon-oxygen lyase activity, acting on polysaccharides"/>
    <property type="evidence" value="ECO:0007669"/>
    <property type="project" value="TreeGrafter"/>
</dbReference>
<evidence type="ECO:0000256" key="2">
    <source>
        <dbReference type="ARBA" id="ARBA00022525"/>
    </source>
</evidence>
<feature type="region of interest" description="Disordered" evidence="4">
    <location>
        <begin position="1"/>
        <end position="21"/>
    </location>
</feature>
<protein>
    <submittedName>
        <fullName evidence="7">Uncharacterized protein</fullName>
    </submittedName>
</protein>
<reference evidence="7 8" key="1">
    <citation type="submission" date="2017-10" db="EMBL/GenBank/DDBJ databases">
        <title>Draft genome sequences of strains TRE 1, TRE 9, TRE H and TRI 7, isolated from tamarins, belonging to four potential novel Bifidobacterium species.</title>
        <authorList>
            <person name="Mattarelli P."/>
            <person name="Modesto M."/>
            <person name="Puglisi E."/>
            <person name="Morelli L."/>
            <person name="Spezio C."/>
            <person name="Bonetti A."/>
            <person name="Sandri C."/>
        </authorList>
    </citation>
    <scope>NUCLEOTIDE SEQUENCE [LARGE SCALE GENOMIC DNA]</scope>
    <source>
        <strain evidence="8">TRI7</strain>
    </source>
</reference>
<keyword evidence="2" id="KW-0964">Secreted</keyword>
<dbReference type="Pfam" id="PF13229">
    <property type="entry name" value="Beta_helix"/>
    <property type="match status" value="1"/>
</dbReference>
<evidence type="ECO:0000259" key="5">
    <source>
        <dbReference type="Pfam" id="PF13229"/>
    </source>
</evidence>
<dbReference type="InterPro" id="IPR011050">
    <property type="entry name" value="Pectin_lyase_fold/virulence"/>
</dbReference>
<sequence length="655" mass="73080">MSTSQSFNHRELHVSADQTGVGDGSAGNPFATIQEAANIAVPGDRVIVHEGVYREQVNPVRGGLHNAIRIEYVAAEGENRPVIKGSEIVKGWTSEGNGVWHVEVPNTMFGEYNPYATPLWGDWLEQPKWTMSLGEVYLNGKALYEAPTVESVRDPKPRYTLPGPQWVHPVEDVPHPEDTVWQWHAQVNEETTEIWANFHDKDPNEQLVEINCRQSVFYPKNTGVNYITVRGFELAQAACPWAPPTGNQIGLIGAHWSKGWIIEDNDIHDARCSAVSLGKGYSPNDNAKTRLGEMPGYQYQLEGVFEARHNGWDKETVGSHIVRNNVIHDCGQNGVVGNLGGIFSVIENNHIYNIDAKREFFGQEIGGIKMHAAIDVQIRHNHIHDCQLGTWIDWQAQGLRMTGNVYHDNIRDLMIEVTHGPALIDNNIFASQHNIDNLAQGTAYVHNLFCGSSLLKAELNRSTPYHKPHSTQVKGTAIMYGGDDRLYQNIFVGGDFLMTDYSFRGTAGYDNGFTPSIEEFVRIVQASNLGDVPKFDAVRQPVYIDGNAYYKGAGSCKLEHDRYLSDADPFVRIVKDDDGSYWLEGEFEEGMFDVPTKVIGTFDLGRPRIVGEPYENPDGTPLVVDHDLTGAERGEHPTPGPIESLKPGRNRVRLF</sequence>
<dbReference type="GO" id="GO:0005576">
    <property type="term" value="C:extracellular region"/>
    <property type="evidence" value="ECO:0007669"/>
    <property type="project" value="UniProtKB-SubCell"/>
</dbReference>
<evidence type="ECO:0000256" key="4">
    <source>
        <dbReference type="SAM" id="MobiDB-lite"/>
    </source>
</evidence>
<comment type="subcellular location">
    <subcellularLocation>
        <location evidence="1">Secreted</location>
    </subcellularLocation>
</comment>
<name>A0A2M9HFF6_9BIFI</name>
<dbReference type="PANTHER" id="PTHR40088:SF2">
    <property type="entry name" value="SECRETED SUGAR HYDROLASE"/>
    <property type="match status" value="1"/>
</dbReference>
<dbReference type="InterPro" id="IPR012334">
    <property type="entry name" value="Pectin_lyas_fold"/>
</dbReference>